<accession>A0A438K9X6</accession>
<proteinExistence type="predicted"/>
<sequence length="81" mass="9336">MGGVELLAHHREYRVSSFVTKYYELPLCVSFLAWISVRKWPWGSVIKHNSLEEGDCGSVWRPKEEASVVERAKKLAESNQE</sequence>
<dbReference type="EMBL" id="QGNW01000012">
    <property type="protein sequence ID" value="RVX18005.1"/>
    <property type="molecule type" value="Genomic_DNA"/>
</dbReference>
<protein>
    <submittedName>
        <fullName evidence="1">Uncharacterized protein</fullName>
    </submittedName>
</protein>
<reference evidence="1 2" key="1">
    <citation type="journal article" date="2018" name="PLoS Genet.">
        <title>Population sequencing reveals clonal diversity and ancestral inbreeding in the grapevine cultivar Chardonnay.</title>
        <authorList>
            <person name="Roach M.J."/>
            <person name="Johnson D.L."/>
            <person name="Bohlmann J."/>
            <person name="van Vuuren H.J."/>
            <person name="Jones S.J."/>
            <person name="Pretorius I.S."/>
            <person name="Schmidt S.A."/>
            <person name="Borneman A.R."/>
        </authorList>
    </citation>
    <scope>NUCLEOTIDE SEQUENCE [LARGE SCALE GENOMIC DNA]</scope>
    <source>
        <strain evidence="2">cv. Chardonnay</strain>
        <tissue evidence="1">Leaf</tissue>
    </source>
</reference>
<dbReference type="Proteomes" id="UP000288805">
    <property type="component" value="Unassembled WGS sequence"/>
</dbReference>
<evidence type="ECO:0000313" key="1">
    <source>
        <dbReference type="EMBL" id="RVX18005.1"/>
    </source>
</evidence>
<gene>
    <name evidence="1" type="ORF">CK203_004173</name>
</gene>
<name>A0A438K9X6_VITVI</name>
<evidence type="ECO:0000313" key="2">
    <source>
        <dbReference type="Proteomes" id="UP000288805"/>
    </source>
</evidence>
<dbReference type="AlphaFoldDB" id="A0A438K9X6"/>
<organism evidence="1 2">
    <name type="scientific">Vitis vinifera</name>
    <name type="common">Grape</name>
    <dbReference type="NCBI Taxonomy" id="29760"/>
    <lineage>
        <taxon>Eukaryota</taxon>
        <taxon>Viridiplantae</taxon>
        <taxon>Streptophyta</taxon>
        <taxon>Embryophyta</taxon>
        <taxon>Tracheophyta</taxon>
        <taxon>Spermatophyta</taxon>
        <taxon>Magnoliopsida</taxon>
        <taxon>eudicotyledons</taxon>
        <taxon>Gunneridae</taxon>
        <taxon>Pentapetalae</taxon>
        <taxon>rosids</taxon>
        <taxon>Vitales</taxon>
        <taxon>Vitaceae</taxon>
        <taxon>Viteae</taxon>
        <taxon>Vitis</taxon>
    </lineage>
</organism>
<comment type="caution">
    <text evidence="1">The sequence shown here is derived from an EMBL/GenBank/DDBJ whole genome shotgun (WGS) entry which is preliminary data.</text>
</comment>